<protein>
    <submittedName>
        <fullName evidence="3">MucR family transcriptional regulator</fullName>
    </submittedName>
</protein>
<dbReference type="GO" id="GO:0003677">
    <property type="term" value="F:DNA binding"/>
    <property type="evidence" value="ECO:0007669"/>
    <property type="project" value="InterPro"/>
</dbReference>
<feature type="region of interest" description="Disordered" evidence="2">
    <location>
        <begin position="128"/>
        <end position="152"/>
    </location>
</feature>
<evidence type="ECO:0000256" key="2">
    <source>
        <dbReference type="SAM" id="MobiDB-lite"/>
    </source>
</evidence>
<sequence>MRLATDLACALIAANRLLDTPVSEIMKTCVRAVSEAAAVEASLRLDFSPAAMPVSGPAVPIAKSLSEDFLVCLECGSRFQSLKRHLGAVHRLTPDAYRLRWQLPPDYPMSAPLFSRVRSRVALSTGLGRKRGADGAVRPDGALRSSATEPAR</sequence>
<proteinExistence type="inferred from homology"/>
<reference evidence="3" key="1">
    <citation type="submission" date="2020-09" db="EMBL/GenBank/DDBJ databases">
        <title>Genome seq and assembly of Devosia sp.</title>
        <authorList>
            <person name="Chhetri G."/>
        </authorList>
    </citation>
    <scope>NUCLEOTIDE SEQUENCE</scope>
    <source>
        <strain evidence="3">PTR5</strain>
    </source>
</reference>
<dbReference type="Pfam" id="PF05443">
    <property type="entry name" value="ROS_MUCR"/>
    <property type="match status" value="1"/>
</dbReference>
<dbReference type="EMBL" id="JACYFU010000003">
    <property type="protein sequence ID" value="MBD8066579.1"/>
    <property type="molecule type" value="Genomic_DNA"/>
</dbReference>
<dbReference type="AlphaFoldDB" id="A0A927FXQ5"/>
<dbReference type="Gene3D" id="1.10.10.1550">
    <property type="entry name" value="ROS/MUCR transcriptional regulator protein"/>
    <property type="match status" value="1"/>
</dbReference>
<accession>A0A927FXQ5</accession>
<name>A0A927FXQ5_9HYPH</name>
<comment type="similarity">
    <text evidence="1">Belongs to the ros/MucR family.</text>
</comment>
<dbReference type="InterPro" id="IPR041920">
    <property type="entry name" value="ROS/MUCR_sf"/>
</dbReference>
<evidence type="ECO:0000256" key="1">
    <source>
        <dbReference type="ARBA" id="ARBA00007031"/>
    </source>
</evidence>
<evidence type="ECO:0000313" key="4">
    <source>
        <dbReference type="Proteomes" id="UP000654108"/>
    </source>
</evidence>
<evidence type="ECO:0000313" key="3">
    <source>
        <dbReference type="EMBL" id="MBD8066579.1"/>
    </source>
</evidence>
<organism evidence="3 4">
    <name type="scientific">Devosia oryzisoli</name>
    <dbReference type="NCBI Taxonomy" id="2774138"/>
    <lineage>
        <taxon>Bacteria</taxon>
        <taxon>Pseudomonadati</taxon>
        <taxon>Pseudomonadota</taxon>
        <taxon>Alphaproteobacteria</taxon>
        <taxon>Hyphomicrobiales</taxon>
        <taxon>Devosiaceae</taxon>
        <taxon>Devosia</taxon>
    </lineage>
</organism>
<gene>
    <name evidence="3" type="ORF">IC608_13975</name>
</gene>
<comment type="caution">
    <text evidence="3">The sequence shown here is derived from an EMBL/GenBank/DDBJ whole genome shotgun (WGS) entry which is preliminary data.</text>
</comment>
<dbReference type="GO" id="GO:0008270">
    <property type="term" value="F:zinc ion binding"/>
    <property type="evidence" value="ECO:0007669"/>
    <property type="project" value="InterPro"/>
</dbReference>
<keyword evidence="4" id="KW-1185">Reference proteome</keyword>
<dbReference type="GO" id="GO:0006355">
    <property type="term" value="P:regulation of DNA-templated transcription"/>
    <property type="evidence" value="ECO:0007669"/>
    <property type="project" value="InterPro"/>
</dbReference>
<dbReference type="Proteomes" id="UP000654108">
    <property type="component" value="Unassembled WGS sequence"/>
</dbReference>
<dbReference type="InterPro" id="IPR008807">
    <property type="entry name" value="ROS_MUCR"/>
</dbReference>